<dbReference type="Proteomes" id="UP001345219">
    <property type="component" value="Chromosome 24"/>
</dbReference>
<dbReference type="SMART" id="SM00256">
    <property type="entry name" value="FBOX"/>
    <property type="match status" value="1"/>
</dbReference>
<dbReference type="InterPro" id="IPR036047">
    <property type="entry name" value="F-box-like_dom_sf"/>
</dbReference>
<keyword evidence="3" id="KW-1185">Reference proteome</keyword>
<dbReference type="EMBL" id="JAXIOK010000005">
    <property type="protein sequence ID" value="KAK4770875.1"/>
    <property type="molecule type" value="Genomic_DNA"/>
</dbReference>
<dbReference type="InterPro" id="IPR011043">
    <property type="entry name" value="Gal_Oxase/kelch_b-propeller"/>
</dbReference>
<dbReference type="PROSITE" id="PS50181">
    <property type="entry name" value="FBOX"/>
    <property type="match status" value="1"/>
</dbReference>
<dbReference type="CDD" id="cd22157">
    <property type="entry name" value="F-box_AtFBW1-like"/>
    <property type="match status" value="1"/>
</dbReference>
<reference evidence="2 3" key="1">
    <citation type="journal article" date="2023" name="Hortic Res">
        <title>Pangenome of water caltrop reveals structural variations and asymmetric subgenome divergence after allopolyploidization.</title>
        <authorList>
            <person name="Zhang X."/>
            <person name="Chen Y."/>
            <person name="Wang L."/>
            <person name="Yuan Y."/>
            <person name="Fang M."/>
            <person name="Shi L."/>
            <person name="Lu R."/>
            <person name="Comes H.P."/>
            <person name="Ma Y."/>
            <person name="Chen Y."/>
            <person name="Huang G."/>
            <person name="Zhou Y."/>
            <person name="Zheng Z."/>
            <person name="Qiu Y."/>
        </authorList>
    </citation>
    <scope>NUCLEOTIDE SEQUENCE [LARGE SCALE GENOMIC DNA]</scope>
    <source>
        <tissue evidence="2">Roots</tissue>
    </source>
</reference>
<dbReference type="InterPro" id="IPR001810">
    <property type="entry name" value="F-box_dom"/>
</dbReference>
<evidence type="ECO:0000259" key="1">
    <source>
        <dbReference type="PROSITE" id="PS50181"/>
    </source>
</evidence>
<dbReference type="PANTHER" id="PTHR31672:SF2">
    <property type="entry name" value="F-BOX DOMAIN-CONTAINING PROTEIN"/>
    <property type="match status" value="1"/>
</dbReference>
<dbReference type="Pfam" id="PF07734">
    <property type="entry name" value="FBA_1"/>
    <property type="match status" value="1"/>
</dbReference>
<dbReference type="AlphaFoldDB" id="A0AAN7KVZ3"/>
<proteinExistence type="predicted"/>
<sequence length="368" mass="41883">MAANCPEGIVGSLPDCIVTEILARLPMKSILRAKSVCKHWHKLISDEYFALRNAQVSVRNSMVMIDVTGTSLKFLDGLGGMSQLSLDFLETEVFVRDSHNGLLCCSTFAGEGERVDYYVCNPITRQHMQLPYIGVHAGLVNLACDSSGRKFNVALTGHVCGENDEAEGTAGCWVFDSESNTWEKFIYQLHDHYEFSMISQTGAVFVNGAIHWITHASPAILLVLDLSRNFWSEMMLPDEILQGQDSVFYFLECEGCLSVIEISDSWMVTWVLEDYDNDVWYMLDRVSLHWQTLLRMDTSGLEINPVSQTRQDLILSIGECMFVYHRNSRVWKLMYKMDDYGLTDLLSYTEFPFRATLLPCCQIDDQHH</sequence>
<dbReference type="NCBIfam" id="TIGR01640">
    <property type="entry name" value="F_box_assoc_1"/>
    <property type="match status" value="1"/>
</dbReference>
<name>A0AAN7KVZ3_9MYRT</name>
<dbReference type="InterPro" id="IPR050796">
    <property type="entry name" value="SCF_F-box_component"/>
</dbReference>
<gene>
    <name evidence="2" type="ORF">SAY87_031407</name>
</gene>
<dbReference type="SUPFAM" id="SSF81383">
    <property type="entry name" value="F-box domain"/>
    <property type="match status" value="1"/>
</dbReference>
<evidence type="ECO:0000313" key="3">
    <source>
        <dbReference type="Proteomes" id="UP001345219"/>
    </source>
</evidence>
<dbReference type="Pfam" id="PF00646">
    <property type="entry name" value="F-box"/>
    <property type="match status" value="1"/>
</dbReference>
<feature type="domain" description="F-box" evidence="1">
    <location>
        <begin position="7"/>
        <end position="54"/>
    </location>
</feature>
<dbReference type="SUPFAM" id="SSF50965">
    <property type="entry name" value="Galactose oxidase, central domain"/>
    <property type="match status" value="1"/>
</dbReference>
<organism evidence="2 3">
    <name type="scientific">Trapa incisa</name>
    <dbReference type="NCBI Taxonomy" id="236973"/>
    <lineage>
        <taxon>Eukaryota</taxon>
        <taxon>Viridiplantae</taxon>
        <taxon>Streptophyta</taxon>
        <taxon>Embryophyta</taxon>
        <taxon>Tracheophyta</taxon>
        <taxon>Spermatophyta</taxon>
        <taxon>Magnoliopsida</taxon>
        <taxon>eudicotyledons</taxon>
        <taxon>Gunneridae</taxon>
        <taxon>Pentapetalae</taxon>
        <taxon>rosids</taxon>
        <taxon>malvids</taxon>
        <taxon>Myrtales</taxon>
        <taxon>Lythraceae</taxon>
        <taxon>Trapa</taxon>
    </lineage>
</organism>
<dbReference type="PANTHER" id="PTHR31672">
    <property type="entry name" value="BNACNNG10540D PROTEIN"/>
    <property type="match status" value="1"/>
</dbReference>
<comment type="caution">
    <text evidence="2">The sequence shown here is derived from an EMBL/GenBank/DDBJ whole genome shotgun (WGS) entry which is preliminary data.</text>
</comment>
<dbReference type="Gene3D" id="1.20.1280.50">
    <property type="match status" value="1"/>
</dbReference>
<dbReference type="InterPro" id="IPR017451">
    <property type="entry name" value="F-box-assoc_interact_dom"/>
</dbReference>
<evidence type="ECO:0000313" key="2">
    <source>
        <dbReference type="EMBL" id="KAK4770875.1"/>
    </source>
</evidence>
<dbReference type="InterPro" id="IPR006527">
    <property type="entry name" value="F-box-assoc_dom_typ1"/>
</dbReference>
<protein>
    <recommendedName>
        <fullName evidence="1">F-box domain-containing protein</fullName>
    </recommendedName>
</protein>
<accession>A0AAN7KVZ3</accession>